<protein>
    <submittedName>
        <fullName evidence="1">ISxcd1 transposase</fullName>
    </submittedName>
</protein>
<evidence type="ECO:0000313" key="1">
    <source>
        <dbReference type="EMBL" id="AGH44299.1"/>
    </source>
</evidence>
<reference evidence="1 2" key="1">
    <citation type="journal article" date="2013" name="Genome Announc.">
        <title>Complete Genome Sequence of Glaciecola psychrophila Strain 170T.</title>
        <authorList>
            <person name="Yin J."/>
            <person name="Chen J."/>
            <person name="Liu G."/>
            <person name="Yu Y."/>
            <person name="Song L."/>
            <person name="Wang X."/>
            <person name="Qu X."/>
        </authorList>
    </citation>
    <scope>NUCLEOTIDE SEQUENCE [LARGE SCALE GENOMIC DNA]</scope>
    <source>
        <strain evidence="1 2">170</strain>
    </source>
</reference>
<dbReference type="AlphaFoldDB" id="K7A862"/>
<dbReference type="InterPro" id="IPR002514">
    <property type="entry name" value="Transposase_8"/>
</dbReference>
<evidence type="ECO:0000313" key="2">
    <source>
        <dbReference type="Proteomes" id="UP000011864"/>
    </source>
</evidence>
<dbReference type="GO" id="GO:0003677">
    <property type="term" value="F:DNA binding"/>
    <property type="evidence" value="ECO:0007669"/>
    <property type="project" value="InterPro"/>
</dbReference>
<accession>K7A862</accession>
<dbReference type="GO" id="GO:0004803">
    <property type="term" value="F:transposase activity"/>
    <property type="evidence" value="ECO:0007669"/>
    <property type="project" value="InterPro"/>
</dbReference>
<gene>
    <name evidence="1" type="ORF">C427_2190</name>
</gene>
<sequence length="38" mass="4326">MKTSRYSDRQIMEILKQAEAGLIVPELCSKHSLCSVIF</sequence>
<dbReference type="KEGG" id="gps:C427_2190"/>
<dbReference type="Proteomes" id="UP000011864">
    <property type="component" value="Chromosome"/>
</dbReference>
<organism evidence="1 2">
    <name type="scientific">Paraglaciecola psychrophila 170</name>
    <dbReference type="NCBI Taxonomy" id="1129794"/>
    <lineage>
        <taxon>Bacteria</taxon>
        <taxon>Pseudomonadati</taxon>
        <taxon>Pseudomonadota</taxon>
        <taxon>Gammaproteobacteria</taxon>
        <taxon>Alteromonadales</taxon>
        <taxon>Alteromonadaceae</taxon>
        <taxon>Paraglaciecola</taxon>
    </lineage>
</organism>
<keyword evidence="2" id="KW-1185">Reference proteome</keyword>
<dbReference type="HOGENOM" id="CLU_027402_34_5_6"/>
<dbReference type="GO" id="GO:0006313">
    <property type="term" value="P:DNA transposition"/>
    <property type="evidence" value="ECO:0007669"/>
    <property type="project" value="InterPro"/>
</dbReference>
<proteinExistence type="predicted"/>
<name>K7A862_9ALTE</name>
<dbReference type="Pfam" id="PF01527">
    <property type="entry name" value="HTH_Tnp_1"/>
    <property type="match status" value="1"/>
</dbReference>
<dbReference type="PATRIC" id="fig|1129794.4.peg.2167"/>
<dbReference type="RefSeq" id="WP_007639650.1">
    <property type="nucleotide sequence ID" value="NC_020514.1"/>
</dbReference>
<dbReference type="EMBL" id="CP003837">
    <property type="protein sequence ID" value="AGH44299.1"/>
    <property type="molecule type" value="Genomic_DNA"/>
</dbReference>